<dbReference type="EMBL" id="AVOT02032402">
    <property type="protein sequence ID" value="MBW0526153.1"/>
    <property type="molecule type" value="Genomic_DNA"/>
</dbReference>
<evidence type="ECO:0000256" key="1">
    <source>
        <dbReference type="SAM" id="MobiDB-lite"/>
    </source>
</evidence>
<sequence length="92" mass="10411">MSSEFPFISKNVKSYTPIFNLSWKDLIDTNNEECFECQEDISDPLTQEDCSEYRKLQIDSEAPESEAEISASPPRKVSKSLDQEALLSSAKT</sequence>
<evidence type="ECO:0000313" key="3">
    <source>
        <dbReference type="Proteomes" id="UP000765509"/>
    </source>
</evidence>
<proteinExistence type="predicted"/>
<accession>A0A9Q3EW38</accession>
<dbReference type="AlphaFoldDB" id="A0A9Q3EW38"/>
<protein>
    <submittedName>
        <fullName evidence="2">Uncharacterized protein</fullName>
    </submittedName>
</protein>
<feature type="region of interest" description="Disordered" evidence="1">
    <location>
        <begin position="58"/>
        <end position="92"/>
    </location>
</feature>
<keyword evidence="3" id="KW-1185">Reference proteome</keyword>
<dbReference type="Proteomes" id="UP000765509">
    <property type="component" value="Unassembled WGS sequence"/>
</dbReference>
<comment type="caution">
    <text evidence="2">The sequence shown here is derived from an EMBL/GenBank/DDBJ whole genome shotgun (WGS) entry which is preliminary data.</text>
</comment>
<organism evidence="2 3">
    <name type="scientific">Austropuccinia psidii MF-1</name>
    <dbReference type="NCBI Taxonomy" id="1389203"/>
    <lineage>
        <taxon>Eukaryota</taxon>
        <taxon>Fungi</taxon>
        <taxon>Dikarya</taxon>
        <taxon>Basidiomycota</taxon>
        <taxon>Pucciniomycotina</taxon>
        <taxon>Pucciniomycetes</taxon>
        <taxon>Pucciniales</taxon>
        <taxon>Sphaerophragmiaceae</taxon>
        <taxon>Austropuccinia</taxon>
    </lineage>
</organism>
<evidence type="ECO:0000313" key="2">
    <source>
        <dbReference type="EMBL" id="MBW0526153.1"/>
    </source>
</evidence>
<reference evidence="2" key="1">
    <citation type="submission" date="2021-03" db="EMBL/GenBank/DDBJ databases">
        <title>Draft genome sequence of rust myrtle Austropuccinia psidii MF-1, a brazilian biotype.</title>
        <authorList>
            <person name="Quecine M.C."/>
            <person name="Pachon D.M.R."/>
            <person name="Bonatelli M.L."/>
            <person name="Correr F.H."/>
            <person name="Franceschini L.M."/>
            <person name="Leite T.F."/>
            <person name="Margarido G.R.A."/>
            <person name="Almeida C.A."/>
            <person name="Ferrarezi J.A."/>
            <person name="Labate C.A."/>
        </authorList>
    </citation>
    <scope>NUCLEOTIDE SEQUENCE</scope>
    <source>
        <strain evidence="2">MF-1</strain>
    </source>
</reference>
<name>A0A9Q3EW38_9BASI</name>
<gene>
    <name evidence="2" type="ORF">O181_065868</name>
</gene>